<dbReference type="AlphaFoldDB" id="A0A9P5YVC3"/>
<comment type="caution">
    <text evidence="2">The sequence shown here is derived from an EMBL/GenBank/DDBJ whole genome shotgun (WGS) entry which is preliminary data.</text>
</comment>
<evidence type="ECO:0000313" key="2">
    <source>
        <dbReference type="EMBL" id="KAF9475259.1"/>
    </source>
</evidence>
<dbReference type="Pfam" id="PF20414">
    <property type="entry name" value="DUF6698"/>
    <property type="match status" value="1"/>
</dbReference>
<keyword evidence="3" id="KW-1185">Reference proteome</keyword>
<proteinExistence type="predicted"/>
<sequence>MSQQAQSAPFASSANSGPPPPGIDDALASVVKVYVDSLMKDKSSKKRNNEEDSSLEKDFQTQGRIYGRQDDPFMKVDAIVNYGLKYETTEEEEDNSGGCQEQPQDRRLLFGWMLLCSTIPDFCIQMLALANHRGLRKTTCQRIQDGASTARSDDSNSLKASIPSYILFDNTKSLSPAISPRNKLRNDRGFHHPATASLLCPVKYRDTSETHASIRAGRLPITATMLPRFLFPHDHVHDPADMAKNIFRGHVMLRAAKHILQGPTSALEGPGSHRGKQGNAAICGINTLTPHLIAYIATQVRFALSSTASWVTKDGTFSYVDFYRLIVELLDEEDDVSSEIIKFYNYHVFGAKDPNGNVGPDTPGIEDEYAIIKRQRAAKRARRD</sequence>
<reference evidence="2" key="1">
    <citation type="submission" date="2020-11" db="EMBL/GenBank/DDBJ databases">
        <authorList>
            <consortium name="DOE Joint Genome Institute"/>
            <person name="Ahrendt S."/>
            <person name="Riley R."/>
            <person name="Andreopoulos W."/>
            <person name="Labutti K."/>
            <person name="Pangilinan J."/>
            <person name="Ruiz-Duenas F.J."/>
            <person name="Barrasa J.M."/>
            <person name="Sanchez-Garcia M."/>
            <person name="Camarero S."/>
            <person name="Miyauchi S."/>
            <person name="Serrano A."/>
            <person name="Linde D."/>
            <person name="Babiker R."/>
            <person name="Drula E."/>
            <person name="Ayuso-Fernandez I."/>
            <person name="Pacheco R."/>
            <person name="Padilla G."/>
            <person name="Ferreira P."/>
            <person name="Barriuso J."/>
            <person name="Kellner H."/>
            <person name="Castanera R."/>
            <person name="Alfaro M."/>
            <person name="Ramirez L."/>
            <person name="Pisabarro A.G."/>
            <person name="Kuo A."/>
            <person name="Tritt A."/>
            <person name="Lipzen A."/>
            <person name="He G."/>
            <person name="Yan M."/>
            <person name="Ng V."/>
            <person name="Cullen D."/>
            <person name="Martin F."/>
            <person name="Rosso M.-N."/>
            <person name="Henrissat B."/>
            <person name="Hibbett D."/>
            <person name="Martinez A.T."/>
            <person name="Grigoriev I.V."/>
        </authorList>
    </citation>
    <scope>NUCLEOTIDE SEQUENCE</scope>
    <source>
        <strain evidence="2">CIRM-BRFM 674</strain>
    </source>
</reference>
<feature type="compositionally biased region" description="Basic and acidic residues" evidence="1">
    <location>
        <begin position="41"/>
        <end position="59"/>
    </location>
</feature>
<feature type="region of interest" description="Disordered" evidence="1">
    <location>
        <begin position="41"/>
        <end position="66"/>
    </location>
</feature>
<gene>
    <name evidence="2" type="ORF">BDN70DRAFT_936024</name>
</gene>
<organism evidence="2 3">
    <name type="scientific">Pholiota conissans</name>
    <dbReference type="NCBI Taxonomy" id="109636"/>
    <lineage>
        <taxon>Eukaryota</taxon>
        <taxon>Fungi</taxon>
        <taxon>Dikarya</taxon>
        <taxon>Basidiomycota</taxon>
        <taxon>Agaricomycotina</taxon>
        <taxon>Agaricomycetes</taxon>
        <taxon>Agaricomycetidae</taxon>
        <taxon>Agaricales</taxon>
        <taxon>Agaricineae</taxon>
        <taxon>Strophariaceae</taxon>
        <taxon>Pholiota</taxon>
    </lineage>
</organism>
<name>A0A9P5YVC3_9AGAR</name>
<feature type="compositionally biased region" description="Low complexity" evidence="1">
    <location>
        <begin position="1"/>
        <end position="16"/>
    </location>
</feature>
<dbReference type="Proteomes" id="UP000807469">
    <property type="component" value="Unassembled WGS sequence"/>
</dbReference>
<dbReference type="OrthoDB" id="3160134at2759"/>
<evidence type="ECO:0000256" key="1">
    <source>
        <dbReference type="SAM" id="MobiDB-lite"/>
    </source>
</evidence>
<dbReference type="EMBL" id="MU155340">
    <property type="protein sequence ID" value="KAF9475259.1"/>
    <property type="molecule type" value="Genomic_DNA"/>
</dbReference>
<accession>A0A9P5YVC3</accession>
<feature type="region of interest" description="Disordered" evidence="1">
    <location>
        <begin position="1"/>
        <end position="25"/>
    </location>
</feature>
<protein>
    <submittedName>
        <fullName evidence="2">Uncharacterized protein</fullName>
    </submittedName>
</protein>
<dbReference type="InterPro" id="IPR046521">
    <property type="entry name" value="DUF6698"/>
</dbReference>
<evidence type="ECO:0000313" key="3">
    <source>
        <dbReference type="Proteomes" id="UP000807469"/>
    </source>
</evidence>